<evidence type="ECO:0000256" key="7">
    <source>
        <dbReference type="RuleBase" id="RU003346"/>
    </source>
</evidence>
<evidence type="ECO:0000256" key="5">
    <source>
        <dbReference type="ARBA" id="ARBA00022989"/>
    </source>
</evidence>
<dbReference type="PANTHER" id="PTHR48022:SF31">
    <property type="entry name" value="HEXOSE TRANSPORTER"/>
    <property type="match status" value="1"/>
</dbReference>
<gene>
    <name evidence="10" type="ORF">UCRPA7_8051</name>
</gene>
<keyword evidence="5 8" id="KW-1133">Transmembrane helix</keyword>
<dbReference type="OrthoDB" id="6133115at2759"/>
<evidence type="ECO:0000256" key="6">
    <source>
        <dbReference type="ARBA" id="ARBA00023136"/>
    </source>
</evidence>
<evidence type="ECO:0000313" key="10">
    <source>
        <dbReference type="EMBL" id="EON96453.1"/>
    </source>
</evidence>
<comment type="similarity">
    <text evidence="2 7">Belongs to the major facilitator superfamily. Sugar transporter (TC 2.A.1.1) family.</text>
</comment>
<dbReference type="HOGENOM" id="CLU_001265_30_13_1"/>
<dbReference type="GO" id="GO:0005351">
    <property type="term" value="F:carbohydrate:proton symporter activity"/>
    <property type="evidence" value="ECO:0007669"/>
    <property type="project" value="TreeGrafter"/>
</dbReference>
<sequence length="524" mass="58986">MGLFKRTPNREATVLAQEEAPQFEKVDWMKEPGLRKLYFYAFVLCVASATTGYDGMFFNSVQNFDSWKDYFGDPHGSMLGLLGALYQIGSLCSIPIVPIIADRWGRKPPIAIGCVIMIAGAAMQGACQNLGTFMGGRALLGFGNSLAQLSSPMLLTELCHPQHRGRLTAVYNCLWNVGALIVSWLAFGTDYLHNEWSWRIPALIQAFPSIIQIIFIYWVPESPRFLMAKDRHEEALAILAKYHANGNVNHPTVQFEYREIKETIRLEIESKANSSYSDFFRTKGNRYRFAVLLSLGIFSQWSGNAIISNYSSKLYDTAGVTNSTKKLGLSAGQTTLALFVSISMALLVDKVGRRPLFLAATGGMFGTFIFWTLTCGLYEEHDAPGASNAMIFFIWLFGVFYSLAWSGLLVAYSIEILPYKLRAKGLMIMNISVQCALTLNTYANPVAFDYFENHTWKFYLIYTCWIFLELCFVYFMYVETRGPTLEELAKIIDGDQAAVAHLDIRQVEKEAQIHEEHTTLGEKV</sequence>
<evidence type="ECO:0000256" key="2">
    <source>
        <dbReference type="ARBA" id="ARBA00010992"/>
    </source>
</evidence>
<keyword evidence="11" id="KW-1185">Reference proteome</keyword>
<evidence type="ECO:0000256" key="8">
    <source>
        <dbReference type="SAM" id="Phobius"/>
    </source>
</evidence>
<comment type="subcellular location">
    <subcellularLocation>
        <location evidence="1">Membrane</location>
        <topology evidence="1">Multi-pass membrane protein</topology>
    </subcellularLocation>
</comment>
<feature type="transmembrane region" description="Helical" evidence="8">
    <location>
        <begin position="355"/>
        <end position="373"/>
    </location>
</feature>
<dbReference type="InterPro" id="IPR003663">
    <property type="entry name" value="Sugar/inositol_transpt"/>
</dbReference>
<dbReference type="GO" id="GO:0016020">
    <property type="term" value="C:membrane"/>
    <property type="evidence" value="ECO:0007669"/>
    <property type="project" value="UniProtKB-SubCell"/>
</dbReference>
<protein>
    <submittedName>
        <fullName evidence="10">Putative hexose transporter protein</fullName>
    </submittedName>
</protein>
<feature type="transmembrane region" description="Helical" evidence="8">
    <location>
        <begin position="327"/>
        <end position="348"/>
    </location>
</feature>
<evidence type="ECO:0000256" key="3">
    <source>
        <dbReference type="ARBA" id="ARBA00022448"/>
    </source>
</evidence>
<dbReference type="FunFam" id="1.20.1250.20:FF:000117">
    <property type="entry name" value="MFS hexose transporter"/>
    <property type="match status" value="1"/>
</dbReference>
<dbReference type="Proteomes" id="UP000014074">
    <property type="component" value="Unassembled WGS sequence"/>
</dbReference>
<feature type="transmembrane region" description="Helical" evidence="8">
    <location>
        <begin position="289"/>
        <end position="307"/>
    </location>
</feature>
<keyword evidence="4 8" id="KW-0812">Transmembrane</keyword>
<feature type="transmembrane region" description="Helical" evidence="8">
    <location>
        <begin position="426"/>
        <end position="447"/>
    </location>
</feature>
<dbReference type="Gene3D" id="1.20.1250.20">
    <property type="entry name" value="MFS general substrate transporter like domains"/>
    <property type="match status" value="1"/>
</dbReference>
<dbReference type="InterPro" id="IPR036259">
    <property type="entry name" value="MFS_trans_sf"/>
</dbReference>
<accession>R8BAU7</accession>
<feature type="transmembrane region" description="Helical" evidence="8">
    <location>
        <begin position="198"/>
        <end position="219"/>
    </location>
</feature>
<dbReference type="RefSeq" id="XP_007918762.1">
    <property type="nucleotide sequence ID" value="XM_007920571.1"/>
</dbReference>
<dbReference type="EMBL" id="KB933340">
    <property type="protein sequence ID" value="EON96453.1"/>
    <property type="molecule type" value="Genomic_DNA"/>
</dbReference>
<dbReference type="PROSITE" id="PS00216">
    <property type="entry name" value="SUGAR_TRANSPORT_1"/>
    <property type="match status" value="1"/>
</dbReference>
<keyword evidence="3 7" id="KW-0813">Transport</keyword>
<dbReference type="KEGG" id="tmn:UCRPA7_8051"/>
<feature type="transmembrane region" description="Helical" evidence="8">
    <location>
        <begin position="459"/>
        <end position="478"/>
    </location>
</feature>
<dbReference type="SUPFAM" id="SSF103473">
    <property type="entry name" value="MFS general substrate transporter"/>
    <property type="match status" value="1"/>
</dbReference>
<dbReference type="eggNOG" id="KOG0254">
    <property type="taxonomic scope" value="Eukaryota"/>
</dbReference>
<dbReference type="AlphaFoldDB" id="R8BAU7"/>
<feature type="transmembrane region" description="Helical" evidence="8">
    <location>
        <begin position="167"/>
        <end position="186"/>
    </location>
</feature>
<evidence type="ECO:0000313" key="11">
    <source>
        <dbReference type="Proteomes" id="UP000014074"/>
    </source>
</evidence>
<organism evidence="10 11">
    <name type="scientific">Phaeoacremonium minimum (strain UCR-PA7)</name>
    <name type="common">Esca disease fungus</name>
    <name type="synonym">Togninia minima</name>
    <dbReference type="NCBI Taxonomy" id="1286976"/>
    <lineage>
        <taxon>Eukaryota</taxon>
        <taxon>Fungi</taxon>
        <taxon>Dikarya</taxon>
        <taxon>Ascomycota</taxon>
        <taxon>Pezizomycotina</taxon>
        <taxon>Sordariomycetes</taxon>
        <taxon>Sordariomycetidae</taxon>
        <taxon>Togniniales</taxon>
        <taxon>Togniniaceae</taxon>
        <taxon>Phaeoacremonium</taxon>
    </lineage>
</organism>
<dbReference type="PANTHER" id="PTHR48022">
    <property type="entry name" value="PLASTIDIC GLUCOSE TRANSPORTER 4"/>
    <property type="match status" value="1"/>
</dbReference>
<dbReference type="InterPro" id="IPR005828">
    <property type="entry name" value="MFS_sugar_transport-like"/>
</dbReference>
<evidence type="ECO:0000256" key="4">
    <source>
        <dbReference type="ARBA" id="ARBA00022692"/>
    </source>
</evidence>
<keyword evidence="6 8" id="KW-0472">Membrane</keyword>
<evidence type="ECO:0000259" key="9">
    <source>
        <dbReference type="PROSITE" id="PS50850"/>
    </source>
</evidence>
<dbReference type="GeneID" id="19328867"/>
<dbReference type="Pfam" id="PF00083">
    <property type="entry name" value="Sugar_tr"/>
    <property type="match status" value="1"/>
</dbReference>
<feature type="transmembrane region" description="Helical" evidence="8">
    <location>
        <begin position="78"/>
        <end position="101"/>
    </location>
</feature>
<dbReference type="NCBIfam" id="TIGR00879">
    <property type="entry name" value="SP"/>
    <property type="match status" value="1"/>
</dbReference>
<dbReference type="InterPro" id="IPR050360">
    <property type="entry name" value="MFS_Sugar_Transporters"/>
</dbReference>
<dbReference type="PROSITE" id="PS50850">
    <property type="entry name" value="MFS"/>
    <property type="match status" value="1"/>
</dbReference>
<proteinExistence type="inferred from homology"/>
<feature type="domain" description="Major facilitator superfamily (MFS) profile" evidence="9">
    <location>
        <begin position="40"/>
        <end position="481"/>
    </location>
</feature>
<feature type="transmembrane region" description="Helical" evidence="8">
    <location>
        <begin position="37"/>
        <end position="58"/>
    </location>
</feature>
<dbReference type="InterPro" id="IPR005829">
    <property type="entry name" value="Sugar_transporter_CS"/>
</dbReference>
<dbReference type="InterPro" id="IPR020846">
    <property type="entry name" value="MFS_dom"/>
</dbReference>
<name>R8BAU7_PHAM7</name>
<evidence type="ECO:0000256" key="1">
    <source>
        <dbReference type="ARBA" id="ARBA00004141"/>
    </source>
</evidence>
<feature type="transmembrane region" description="Helical" evidence="8">
    <location>
        <begin position="393"/>
        <end position="414"/>
    </location>
</feature>
<reference evidence="11" key="1">
    <citation type="journal article" date="2013" name="Genome Announc.">
        <title>Draft genome sequence of the ascomycete Phaeoacremonium aleophilum strain UCR-PA7, a causal agent of the esca disease complex in grapevines.</title>
        <authorList>
            <person name="Blanco-Ulate B."/>
            <person name="Rolshausen P."/>
            <person name="Cantu D."/>
        </authorList>
    </citation>
    <scope>NUCLEOTIDE SEQUENCE [LARGE SCALE GENOMIC DNA]</scope>
    <source>
        <strain evidence="11">UCR-PA7</strain>
    </source>
</reference>